<evidence type="ECO:0000313" key="3">
    <source>
        <dbReference type="EMBL" id="GAI43716.1"/>
    </source>
</evidence>
<evidence type="ECO:0000259" key="2">
    <source>
        <dbReference type="PROSITE" id="PS51898"/>
    </source>
</evidence>
<dbReference type="Pfam" id="PF00589">
    <property type="entry name" value="Phage_integrase"/>
    <property type="match status" value="1"/>
</dbReference>
<reference evidence="3" key="1">
    <citation type="journal article" date="2014" name="Front. Microbiol.">
        <title>High frequency of phylogenetically diverse reductive dehalogenase-homologous genes in deep subseafloor sedimentary metagenomes.</title>
        <authorList>
            <person name="Kawai M."/>
            <person name="Futagami T."/>
            <person name="Toyoda A."/>
            <person name="Takaki Y."/>
            <person name="Nishi S."/>
            <person name="Hori S."/>
            <person name="Arai W."/>
            <person name="Tsubouchi T."/>
            <person name="Morono Y."/>
            <person name="Uchiyama I."/>
            <person name="Ito T."/>
            <person name="Fujiyama A."/>
            <person name="Inagaki F."/>
            <person name="Takami H."/>
        </authorList>
    </citation>
    <scope>NUCLEOTIDE SEQUENCE</scope>
    <source>
        <strain evidence="3">Expedition CK06-06</strain>
    </source>
</reference>
<gene>
    <name evidence="3" type="ORF">S06H3_39329</name>
</gene>
<name>X1PMF4_9ZZZZ</name>
<evidence type="ECO:0000256" key="1">
    <source>
        <dbReference type="ARBA" id="ARBA00023172"/>
    </source>
</evidence>
<dbReference type="InterPro" id="IPR013762">
    <property type="entry name" value="Integrase-like_cat_sf"/>
</dbReference>
<protein>
    <recommendedName>
        <fullName evidence="2">Tyr recombinase domain-containing protein</fullName>
    </recommendedName>
</protein>
<dbReference type="GO" id="GO:0015074">
    <property type="term" value="P:DNA integration"/>
    <property type="evidence" value="ECO:0007669"/>
    <property type="project" value="InterPro"/>
</dbReference>
<dbReference type="SUPFAM" id="SSF56349">
    <property type="entry name" value="DNA breaking-rejoining enzymes"/>
    <property type="match status" value="1"/>
</dbReference>
<organism evidence="3">
    <name type="scientific">marine sediment metagenome</name>
    <dbReference type="NCBI Taxonomy" id="412755"/>
    <lineage>
        <taxon>unclassified sequences</taxon>
        <taxon>metagenomes</taxon>
        <taxon>ecological metagenomes</taxon>
    </lineage>
</organism>
<feature type="domain" description="Tyr recombinase" evidence="2">
    <location>
        <begin position="4"/>
        <end position="161"/>
    </location>
</feature>
<dbReference type="AlphaFoldDB" id="X1PMF4"/>
<dbReference type="EMBL" id="BARV01024048">
    <property type="protein sequence ID" value="GAI43716.1"/>
    <property type="molecule type" value="Genomic_DNA"/>
</dbReference>
<dbReference type="InterPro" id="IPR002104">
    <property type="entry name" value="Integrase_catalytic"/>
</dbReference>
<dbReference type="GO" id="GO:0006310">
    <property type="term" value="P:DNA recombination"/>
    <property type="evidence" value="ECO:0007669"/>
    <property type="project" value="UniProtKB-KW"/>
</dbReference>
<dbReference type="Gene3D" id="1.10.443.10">
    <property type="entry name" value="Intergrase catalytic core"/>
    <property type="match status" value="1"/>
</dbReference>
<dbReference type="InterPro" id="IPR011010">
    <property type="entry name" value="DNA_brk_join_enz"/>
</dbReference>
<dbReference type="CDD" id="cd00397">
    <property type="entry name" value="DNA_BRE_C"/>
    <property type="match status" value="1"/>
</dbReference>
<comment type="caution">
    <text evidence="3">The sequence shown here is derived from an EMBL/GenBank/DDBJ whole genome shotgun (WGS) entry which is preliminary data.</text>
</comment>
<sequence>MRIKRTKTLKPSQIRRLLRVAEATSQRPQHDVLILLLGLTCGMRVSEIVRIEMADVLQPSGQIREEVSLRAAITKGCRQRCIYLSHPKTVAAPERYIELRRANDKGAAMDRRMSRGLIPQTCLILTHKGGPYELSVKRLTNEAGEQVNYLAADSLQSYVTG</sequence>
<proteinExistence type="predicted"/>
<feature type="non-terminal residue" evidence="3">
    <location>
        <position position="161"/>
    </location>
</feature>
<dbReference type="PROSITE" id="PS51898">
    <property type="entry name" value="TYR_RECOMBINASE"/>
    <property type="match status" value="1"/>
</dbReference>
<accession>X1PMF4</accession>
<keyword evidence="1" id="KW-0233">DNA recombination</keyword>
<dbReference type="GO" id="GO:0003677">
    <property type="term" value="F:DNA binding"/>
    <property type="evidence" value="ECO:0007669"/>
    <property type="project" value="InterPro"/>
</dbReference>